<gene>
    <name evidence="1" type="ORF">PENSTE_c013G04330</name>
</gene>
<evidence type="ECO:0000313" key="2">
    <source>
        <dbReference type="Proteomes" id="UP000191285"/>
    </source>
</evidence>
<evidence type="ECO:0000313" key="1">
    <source>
        <dbReference type="EMBL" id="OQE20548.1"/>
    </source>
</evidence>
<comment type="caution">
    <text evidence="1">The sequence shown here is derived from an EMBL/GenBank/DDBJ whole genome shotgun (WGS) entry which is preliminary data.</text>
</comment>
<accession>A0A1V6T2G7</accession>
<dbReference type="OrthoDB" id="2157530at2759"/>
<dbReference type="InterPro" id="IPR052895">
    <property type="entry name" value="HetReg/Transcr_Mod"/>
</dbReference>
<keyword evidence="2" id="KW-1185">Reference proteome</keyword>
<dbReference type="AlphaFoldDB" id="A0A1V6T2G7"/>
<name>A0A1V6T2G7_9EURO</name>
<protein>
    <recommendedName>
        <fullName evidence="3">Heterokaryon incompatibility domain-containing protein</fullName>
    </recommendedName>
</protein>
<evidence type="ECO:0008006" key="3">
    <source>
        <dbReference type="Google" id="ProtNLM"/>
    </source>
</evidence>
<sequence>MPPNERPEYPYIEQLCLSDVPTDTSDMKCLIAGIPLETVAKTAFHLINRKWFQSIWVLQEFILARQVTFLYGNNAISFDAILTAVNWILRIDTSSRDQGQQGGISNLLSIPIIGILESTLIAQKKLASGTRLSVRDWLRTSSGRRAQNPRDFLFGGLSLIEPDSLRIDRVKLLAHKACEMPQNSVSGLLIPRGLWSVIEVDYKVDERELWVNLAACLLSDISPCNLDILSWAARIRDDVELGVSTTFSKPKSRVEMNINPLPSWVPILDGKLPANTMGTKNKVASAIEDARTGRSVFATGVTGKTPSPRISSGGTVLFLDAMALDVIETTIPRFFGASFLKGSFDDFLKSMEALVQLPREYPVGGGTSFDAIAFTLCSLISPFQHLLTDISTTGNSLEGESAAPASDFDPSAPLWLCEVIEREVRIWVDDLRQDIENKDRRDSSAKQENLDSLFLCYGQLSSKFYDLPWPCDIELGLAGKSEQISSRSTLEDRALALFSQIGEKCTRLIDEISSGPESNEGAAKQQAESDLSLVRCSQKTYPISPQAQDYARRLESSYGTIFRTKGGLSWSWTRMVKGGRSSDGYPWSRRTLLIAIS</sequence>
<dbReference type="PANTHER" id="PTHR24148">
    <property type="entry name" value="ANKYRIN REPEAT DOMAIN-CONTAINING PROTEIN 39 HOMOLOG-RELATED"/>
    <property type="match status" value="1"/>
</dbReference>
<proteinExistence type="predicted"/>
<dbReference type="PANTHER" id="PTHR24148:SF73">
    <property type="entry name" value="HET DOMAIN PROTEIN (AFU_ORTHOLOGUE AFUA_8G01020)"/>
    <property type="match status" value="1"/>
</dbReference>
<dbReference type="Proteomes" id="UP000191285">
    <property type="component" value="Unassembled WGS sequence"/>
</dbReference>
<reference evidence="2" key="1">
    <citation type="journal article" date="2017" name="Nat. Microbiol.">
        <title>Global analysis of biosynthetic gene clusters reveals vast potential of secondary metabolite production in Penicillium species.</title>
        <authorList>
            <person name="Nielsen J.C."/>
            <person name="Grijseels S."/>
            <person name="Prigent S."/>
            <person name="Ji B."/>
            <person name="Dainat J."/>
            <person name="Nielsen K.F."/>
            <person name="Frisvad J.C."/>
            <person name="Workman M."/>
            <person name="Nielsen J."/>
        </authorList>
    </citation>
    <scope>NUCLEOTIDE SEQUENCE [LARGE SCALE GENOMIC DNA]</scope>
    <source>
        <strain evidence="2">IBT 24891</strain>
    </source>
</reference>
<organism evidence="1 2">
    <name type="scientific">Penicillium steckii</name>
    <dbReference type="NCBI Taxonomy" id="303698"/>
    <lineage>
        <taxon>Eukaryota</taxon>
        <taxon>Fungi</taxon>
        <taxon>Dikarya</taxon>
        <taxon>Ascomycota</taxon>
        <taxon>Pezizomycotina</taxon>
        <taxon>Eurotiomycetes</taxon>
        <taxon>Eurotiomycetidae</taxon>
        <taxon>Eurotiales</taxon>
        <taxon>Aspergillaceae</taxon>
        <taxon>Penicillium</taxon>
    </lineage>
</organism>
<dbReference type="EMBL" id="MLKD01000013">
    <property type="protein sequence ID" value="OQE20548.1"/>
    <property type="molecule type" value="Genomic_DNA"/>
</dbReference>